<evidence type="ECO:0000256" key="5">
    <source>
        <dbReference type="ARBA" id="ARBA00022989"/>
    </source>
</evidence>
<dbReference type="PANTHER" id="PTHR33362">
    <property type="entry name" value="SIALIC ACID TRAP TRANSPORTER PERMEASE PROTEIN SIAT-RELATED"/>
    <property type="match status" value="1"/>
</dbReference>
<dbReference type="EMBL" id="LT629742">
    <property type="protein sequence ID" value="SDS21195.1"/>
    <property type="molecule type" value="Genomic_DNA"/>
</dbReference>
<evidence type="ECO:0000256" key="6">
    <source>
        <dbReference type="ARBA" id="ARBA00023136"/>
    </source>
</evidence>
<evidence type="ECO:0000256" key="4">
    <source>
        <dbReference type="ARBA" id="ARBA00022692"/>
    </source>
</evidence>
<evidence type="ECO:0000313" key="9">
    <source>
        <dbReference type="EMBL" id="SDS21195.1"/>
    </source>
</evidence>
<evidence type="ECO:0000259" key="8">
    <source>
        <dbReference type="Pfam" id="PF06808"/>
    </source>
</evidence>
<keyword evidence="6 7" id="KW-0472">Membrane</keyword>
<name>A0A1H1QCN3_9MICO</name>
<feature type="transmembrane region" description="Helical" evidence="7">
    <location>
        <begin position="325"/>
        <end position="343"/>
    </location>
</feature>
<evidence type="ECO:0000313" key="10">
    <source>
        <dbReference type="Proteomes" id="UP000181956"/>
    </source>
</evidence>
<sequence>MGPLLLGNFGITMLLRVPIGFALAAASLITLWLVSDVPLTIGAQRIVAGITPFSLLAIPLFILAGGIMNAGGITRRLLDLADSMVGGMRGGLAQTNVLSSLFFGGISGSAVADVSSLGRILIPAMKERNYKAAFSAAVTAAAPVVAPIMPPSITMIVYGVVSGTSIGKLFFAGIVPAVLYIAMLMVTVHLVVRKQGFTDEAMIATTNINNIGKMKRAERPQFWVSLYRAIPALILPVVILAGIRFGLFTPTEAAAVAVVYALAVGWLVYRELDFKKLVHSMADSALVVGLIMLVLAAAQLYSWALTSGKVPQAAAEAVFGITENPIILLALLNVLLLIAGMFIEANAALIILTPILLPVALSIGVDPVHLGVIIVVNLGIGLVTPPVGIALMLSAEIAKVPMVQAVKAVVPFLITGLIFLVLITYVPQISLWLPGLLMP</sequence>
<keyword evidence="2" id="KW-1003">Cell membrane</keyword>
<dbReference type="STRING" id="412690.SAMN04489834_1062"/>
<dbReference type="GO" id="GO:0005886">
    <property type="term" value="C:plasma membrane"/>
    <property type="evidence" value="ECO:0007669"/>
    <property type="project" value="UniProtKB-SubCell"/>
</dbReference>
<evidence type="ECO:0000256" key="2">
    <source>
        <dbReference type="ARBA" id="ARBA00022475"/>
    </source>
</evidence>
<dbReference type="PANTHER" id="PTHR33362:SF2">
    <property type="entry name" value="TRAP TRANSPORTER LARGE PERMEASE PROTEIN"/>
    <property type="match status" value="1"/>
</dbReference>
<evidence type="ECO:0000256" key="3">
    <source>
        <dbReference type="ARBA" id="ARBA00022519"/>
    </source>
</evidence>
<dbReference type="RefSeq" id="WP_083363113.1">
    <property type="nucleotide sequence ID" value="NZ_LT629742.1"/>
</dbReference>
<dbReference type="OrthoDB" id="9777699at2"/>
<dbReference type="InterPro" id="IPR004681">
    <property type="entry name" value="TRAP_DctM"/>
</dbReference>
<feature type="transmembrane region" description="Helical" evidence="7">
    <location>
        <begin position="169"/>
        <end position="192"/>
    </location>
</feature>
<dbReference type="PIRSF" id="PIRSF006066">
    <property type="entry name" value="HI0050"/>
    <property type="match status" value="1"/>
</dbReference>
<dbReference type="InterPro" id="IPR010656">
    <property type="entry name" value="DctM"/>
</dbReference>
<feature type="domain" description="TRAP C4-dicarboxylate transport system permease DctM subunit" evidence="8">
    <location>
        <begin position="11"/>
        <end position="429"/>
    </location>
</feature>
<organism evidence="9 10">
    <name type="scientific">Microterricola viridarii</name>
    <dbReference type="NCBI Taxonomy" id="412690"/>
    <lineage>
        <taxon>Bacteria</taxon>
        <taxon>Bacillati</taxon>
        <taxon>Actinomycetota</taxon>
        <taxon>Actinomycetes</taxon>
        <taxon>Micrococcales</taxon>
        <taxon>Microbacteriaceae</taxon>
        <taxon>Microterricola</taxon>
    </lineage>
</organism>
<accession>A0A1H1QCN3</accession>
<feature type="transmembrane region" description="Helical" evidence="7">
    <location>
        <begin position="46"/>
        <end position="71"/>
    </location>
</feature>
<feature type="transmembrane region" description="Helical" evidence="7">
    <location>
        <begin position="371"/>
        <end position="393"/>
    </location>
</feature>
<keyword evidence="10" id="KW-1185">Reference proteome</keyword>
<protein>
    <submittedName>
        <fullName evidence="9">TRAP transporter, DctM subunit</fullName>
    </submittedName>
</protein>
<feature type="transmembrane region" description="Helical" evidence="7">
    <location>
        <begin position="13"/>
        <end position="34"/>
    </location>
</feature>
<evidence type="ECO:0000256" key="7">
    <source>
        <dbReference type="SAM" id="Phobius"/>
    </source>
</evidence>
<reference evidence="10" key="1">
    <citation type="submission" date="2016-10" db="EMBL/GenBank/DDBJ databases">
        <authorList>
            <person name="Varghese N."/>
            <person name="Submissions S."/>
        </authorList>
    </citation>
    <scope>NUCLEOTIDE SEQUENCE [LARGE SCALE GENOMIC DNA]</scope>
    <source>
        <strain evidence="10">DSM 21772</strain>
    </source>
</reference>
<proteinExistence type="predicted"/>
<feature type="transmembrane region" description="Helical" evidence="7">
    <location>
        <begin position="222"/>
        <end position="247"/>
    </location>
</feature>
<keyword evidence="5 7" id="KW-1133">Transmembrane helix</keyword>
<feature type="transmembrane region" description="Helical" evidence="7">
    <location>
        <begin position="284"/>
        <end position="305"/>
    </location>
</feature>
<dbReference type="GO" id="GO:0022857">
    <property type="term" value="F:transmembrane transporter activity"/>
    <property type="evidence" value="ECO:0007669"/>
    <property type="project" value="TreeGrafter"/>
</dbReference>
<dbReference type="Pfam" id="PF06808">
    <property type="entry name" value="DctM"/>
    <property type="match status" value="1"/>
</dbReference>
<feature type="transmembrane region" description="Helical" evidence="7">
    <location>
        <begin position="132"/>
        <end position="149"/>
    </location>
</feature>
<dbReference type="AlphaFoldDB" id="A0A1H1QCN3"/>
<feature type="transmembrane region" description="Helical" evidence="7">
    <location>
        <begin position="348"/>
        <end position="365"/>
    </location>
</feature>
<keyword evidence="4 7" id="KW-0812">Transmembrane</keyword>
<comment type="subcellular location">
    <subcellularLocation>
        <location evidence="1">Cell inner membrane</location>
        <topology evidence="1">Multi-pass membrane protein</topology>
    </subcellularLocation>
</comment>
<gene>
    <name evidence="9" type="ORF">SAMN04489834_1062</name>
</gene>
<feature type="transmembrane region" description="Helical" evidence="7">
    <location>
        <begin position="253"/>
        <end position="272"/>
    </location>
</feature>
<evidence type="ECO:0000256" key="1">
    <source>
        <dbReference type="ARBA" id="ARBA00004429"/>
    </source>
</evidence>
<feature type="transmembrane region" description="Helical" evidence="7">
    <location>
        <begin position="91"/>
        <end position="112"/>
    </location>
</feature>
<dbReference type="NCBIfam" id="TIGR00786">
    <property type="entry name" value="dctM"/>
    <property type="match status" value="1"/>
</dbReference>
<keyword evidence="3" id="KW-0997">Cell inner membrane</keyword>
<dbReference type="Proteomes" id="UP000181956">
    <property type="component" value="Chromosome I"/>
</dbReference>
<feature type="transmembrane region" description="Helical" evidence="7">
    <location>
        <begin position="405"/>
        <end position="426"/>
    </location>
</feature>